<proteinExistence type="predicted"/>
<evidence type="ECO:0000313" key="2">
    <source>
        <dbReference type="EMBL" id="MBB6561986.1"/>
    </source>
</evidence>
<dbReference type="RefSeq" id="WP_184861567.1">
    <property type="nucleotide sequence ID" value="NZ_JACHLK010000010.1"/>
</dbReference>
<gene>
    <name evidence="2" type="ORF">HNP48_004688</name>
</gene>
<accession>A0A7X0PHH6</accession>
<evidence type="ECO:0000313" key="3">
    <source>
        <dbReference type="Proteomes" id="UP000575083"/>
    </source>
</evidence>
<protein>
    <submittedName>
        <fullName evidence="2">Uncharacterized protein</fullName>
    </submittedName>
</protein>
<dbReference type="EMBL" id="JACHLK010000010">
    <property type="protein sequence ID" value="MBB6561986.1"/>
    <property type="molecule type" value="Genomic_DNA"/>
</dbReference>
<keyword evidence="1" id="KW-0175">Coiled coil</keyword>
<reference evidence="2 3" key="1">
    <citation type="submission" date="2020-08" db="EMBL/GenBank/DDBJ databases">
        <title>Functional genomics of gut bacteria from endangered species of beetles.</title>
        <authorList>
            <person name="Carlos-Shanley C."/>
        </authorList>
    </citation>
    <scope>NUCLEOTIDE SEQUENCE [LARGE SCALE GENOMIC DNA]</scope>
    <source>
        <strain evidence="2 3">S00198</strain>
    </source>
</reference>
<name>A0A7X0PHH6_9BURK</name>
<organism evidence="2 3">
    <name type="scientific">Acidovorax soli</name>
    <dbReference type="NCBI Taxonomy" id="592050"/>
    <lineage>
        <taxon>Bacteria</taxon>
        <taxon>Pseudomonadati</taxon>
        <taxon>Pseudomonadota</taxon>
        <taxon>Betaproteobacteria</taxon>
        <taxon>Burkholderiales</taxon>
        <taxon>Comamonadaceae</taxon>
        <taxon>Acidovorax</taxon>
    </lineage>
</organism>
<keyword evidence="3" id="KW-1185">Reference proteome</keyword>
<dbReference type="Proteomes" id="UP000575083">
    <property type="component" value="Unassembled WGS sequence"/>
</dbReference>
<sequence>MILALKAHYERKQGELALKLAARDHDAATQALADAKEQLASLRDQEKFINGVLTEDEQAELLLKCLTTP</sequence>
<evidence type="ECO:0000256" key="1">
    <source>
        <dbReference type="SAM" id="Coils"/>
    </source>
</evidence>
<dbReference type="AlphaFoldDB" id="A0A7X0PHH6"/>
<feature type="coiled-coil region" evidence="1">
    <location>
        <begin position="18"/>
        <end position="45"/>
    </location>
</feature>
<comment type="caution">
    <text evidence="2">The sequence shown here is derived from an EMBL/GenBank/DDBJ whole genome shotgun (WGS) entry which is preliminary data.</text>
</comment>